<keyword evidence="5" id="KW-1185">Reference proteome</keyword>
<evidence type="ECO:0000256" key="2">
    <source>
        <dbReference type="ARBA" id="ARBA00022833"/>
    </source>
</evidence>
<organism evidence="4 5">
    <name type="scientific">Paracraurococcus ruber</name>
    <dbReference type="NCBI Taxonomy" id="77675"/>
    <lineage>
        <taxon>Bacteria</taxon>
        <taxon>Pseudomonadati</taxon>
        <taxon>Pseudomonadota</taxon>
        <taxon>Alphaproteobacteria</taxon>
        <taxon>Acetobacterales</taxon>
        <taxon>Roseomonadaceae</taxon>
        <taxon>Paracraurococcus</taxon>
    </lineage>
</organism>
<keyword evidence="2" id="KW-0862">Zinc</keyword>
<proteinExistence type="predicted"/>
<evidence type="ECO:0000313" key="5">
    <source>
        <dbReference type="Proteomes" id="UP000697995"/>
    </source>
</evidence>
<dbReference type="PANTHER" id="PTHR11079">
    <property type="entry name" value="CYTOSINE DEAMINASE FAMILY MEMBER"/>
    <property type="match status" value="1"/>
</dbReference>
<dbReference type="PROSITE" id="PS00903">
    <property type="entry name" value="CYT_DCMP_DEAMINASES_1"/>
    <property type="match status" value="1"/>
</dbReference>
<dbReference type="SUPFAM" id="SSF53927">
    <property type="entry name" value="Cytidine deaminase-like"/>
    <property type="match status" value="1"/>
</dbReference>
<dbReference type="EMBL" id="NRSG01000267">
    <property type="protein sequence ID" value="MBK1661218.1"/>
    <property type="molecule type" value="Genomic_DNA"/>
</dbReference>
<gene>
    <name evidence="4" type="ORF">CKO45_23690</name>
</gene>
<protein>
    <submittedName>
        <fullName evidence="4">tRNA-specific adenosine deaminase</fullName>
    </submittedName>
</protein>
<evidence type="ECO:0000256" key="1">
    <source>
        <dbReference type="ARBA" id="ARBA00022723"/>
    </source>
</evidence>
<dbReference type="PROSITE" id="PS51747">
    <property type="entry name" value="CYT_DCMP_DEAMINASES_2"/>
    <property type="match status" value="1"/>
</dbReference>
<keyword evidence="1" id="KW-0479">Metal-binding</keyword>
<accession>A0ABS1D401</accession>
<dbReference type="Gene3D" id="3.40.140.10">
    <property type="entry name" value="Cytidine Deaminase, domain 2"/>
    <property type="match status" value="1"/>
</dbReference>
<dbReference type="Proteomes" id="UP000697995">
    <property type="component" value="Unassembled WGS sequence"/>
</dbReference>
<dbReference type="Pfam" id="PF00383">
    <property type="entry name" value="dCMP_cyt_deam_1"/>
    <property type="match status" value="1"/>
</dbReference>
<evidence type="ECO:0000313" key="4">
    <source>
        <dbReference type="EMBL" id="MBK1661218.1"/>
    </source>
</evidence>
<dbReference type="RefSeq" id="WP_133222563.1">
    <property type="nucleotide sequence ID" value="NZ_NRSG01000267.1"/>
</dbReference>
<dbReference type="InterPro" id="IPR016192">
    <property type="entry name" value="APOBEC/CMP_deaminase_Zn-bd"/>
</dbReference>
<dbReference type="InterPro" id="IPR002125">
    <property type="entry name" value="CMP_dCMP_dom"/>
</dbReference>
<evidence type="ECO:0000259" key="3">
    <source>
        <dbReference type="PROSITE" id="PS51747"/>
    </source>
</evidence>
<reference evidence="4 5" key="1">
    <citation type="journal article" date="2020" name="Microorganisms">
        <title>Osmotic Adaptation and Compatible Solute Biosynthesis of Phototrophic Bacteria as Revealed from Genome Analyses.</title>
        <authorList>
            <person name="Imhoff J.F."/>
            <person name="Rahn T."/>
            <person name="Kunzel S."/>
            <person name="Keller A."/>
            <person name="Neulinger S.C."/>
        </authorList>
    </citation>
    <scope>NUCLEOTIDE SEQUENCE [LARGE SCALE GENOMIC DNA]</scope>
    <source>
        <strain evidence="4 5">DSM 15382</strain>
    </source>
</reference>
<comment type="caution">
    <text evidence="4">The sequence shown here is derived from an EMBL/GenBank/DDBJ whole genome shotgun (WGS) entry which is preliminary data.</text>
</comment>
<feature type="domain" description="CMP/dCMP-type deaminase" evidence="3">
    <location>
        <begin position="1"/>
        <end position="135"/>
    </location>
</feature>
<name>A0ABS1D401_9PROT</name>
<dbReference type="PANTHER" id="PTHR11079:SF161">
    <property type="entry name" value="CMP_DCMP-TYPE DEAMINASE DOMAIN-CONTAINING PROTEIN"/>
    <property type="match status" value="1"/>
</dbReference>
<sequence>MDDETFLRRAIALSAEAAATPGSEPFGAVVVRDGAIVGEGFNRSRARHDPTSHGETEAIRDACAKLGTLDLSGCVLFSSCEPCALCVAAMEIAGIDRVVYAASLADSAAALAGVPKDRRRGGNVAALRREAGAPIGQGRMRARQTLVAEAVAVLDTWAKAPN</sequence>
<dbReference type="InterPro" id="IPR016193">
    <property type="entry name" value="Cytidine_deaminase-like"/>
</dbReference>
<dbReference type="CDD" id="cd01285">
    <property type="entry name" value="nucleoside_deaminase"/>
    <property type="match status" value="1"/>
</dbReference>